<dbReference type="Proteomes" id="UP000193307">
    <property type="component" value="Unassembled WGS sequence"/>
</dbReference>
<gene>
    <name evidence="1" type="ORF">PAM7971_01147</name>
</gene>
<accession>A0A1Y5S1P9</accession>
<dbReference type="AlphaFoldDB" id="A0A1Y5S1P9"/>
<evidence type="ECO:0000313" key="1">
    <source>
        <dbReference type="EMBL" id="SLN30451.1"/>
    </source>
</evidence>
<protein>
    <submittedName>
        <fullName evidence="1">Uncharacterized protein</fullName>
    </submittedName>
</protein>
<dbReference type="Gene3D" id="3.90.550.10">
    <property type="entry name" value="Spore Coat Polysaccharide Biosynthesis Protein SpsA, Chain A"/>
    <property type="match status" value="1"/>
</dbReference>
<proteinExistence type="predicted"/>
<reference evidence="1 2" key="1">
    <citation type="submission" date="2017-03" db="EMBL/GenBank/DDBJ databases">
        <authorList>
            <person name="Afonso C.L."/>
            <person name="Miller P.J."/>
            <person name="Scott M.A."/>
            <person name="Spackman E."/>
            <person name="Goraichik I."/>
            <person name="Dimitrov K.M."/>
            <person name="Suarez D.L."/>
            <person name="Swayne D.E."/>
        </authorList>
    </citation>
    <scope>NUCLEOTIDE SEQUENCE [LARGE SCALE GENOMIC DNA]</scope>
    <source>
        <strain evidence="1 2">CECT 7971</strain>
    </source>
</reference>
<sequence length="38" mass="4287">MMVKDPVPGRVKTRLGRDIGMVPAAHWFRHQALTMIVA</sequence>
<dbReference type="EMBL" id="FWFW01000003">
    <property type="protein sequence ID" value="SLN30451.1"/>
    <property type="molecule type" value="Genomic_DNA"/>
</dbReference>
<keyword evidence="2" id="KW-1185">Reference proteome</keyword>
<name>A0A1Y5S1P9_9RHOB</name>
<evidence type="ECO:0000313" key="2">
    <source>
        <dbReference type="Proteomes" id="UP000193307"/>
    </source>
</evidence>
<organism evidence="1 2">
    <name type="scientific">Pacificibacter marinus</name>
    <dbReference type="NCBI Taxonomy" id="658057"/>
    <lineage>
        <taxon>Bacteria</taxon>
        <taxon>Pseudomonadati</taxon>
        <taxon>Pseudomonadota</taxon>
        <taxon>Alphaproteobacteria</taxon>
        <taxon>Rhodobacterales</taxon>
        <taxon>Roseobacteraceae</taxon>
        <taxon>Pacificibacter</taxon>
    </lineage>
</organism>
<dbReference type="InterPro" id="IPR029044">
    <property type="entry name" value="Nucleotide-diphossugar_trans"/>
</dbReference>